<dbReference type="Pfam" id="PF03466">
    <property type="entry name" value="LysR_substrate"/>
    <property type="match status" value="1"/>
</dbReference>
<dbReference type="Gene3D" id="3.40.190.10">
    <property type="entry name" value="Periplasmic binding protein-like II"/>
    <property type="match status" value="2"/>
</dbReference>
<dbReference type="InterPro" id="IPR036390">
    <property type="entry name" value="WH_DNA-bd_sf"/>
</dbReference>
<name>A0A5J6MEP1_9PROT</name>
<dbReference type="PANTHER" id="PTHR30537:SF74">
    <property type="entry name" value="HTH-TYPE TRANSCRIPTIONAL REGULATOR TRPI"/>
    <property type="match status" value="1"/>
</dbReference>
<dbReference type="KEGG" id="htq:FRZ44_09080"/>
<keyword evidence="4" id="KW-0804">Transcription</keyword>
<reference evidence="6 7" key="1">
    <citation type="submission" date="2019-08" db="EMBL/GenBank/DDBJ databases">
        <title>Hyperibacter terrae gen. nov., sp. nov. and Hyperibacter viscosus sp. nov., two new members in the family Rhodospirillaceae isolated from the rhizosphere of Hypericum perforatum.</title>
        <authorList>
            <person name="Noviana Z."/>
        </authorList>
    </citation>
    <scope>NUCLEOTIDE SEQUENCE [LARGE SCALE GENOMIC DNA]</scope>
    <source>
        <strain evidence="6 7">R5913</strain>
    </source>
</reference>
<feature type="domain" description="HTH lysR-type" evidence="5">
    <location>
        <begin position="8"/>
        <end position="65"/>
    </location>
</feature>
<dbReference type="AlphaFoldDB" id="A0A5J6MEP1"/>
<evidence type="ECO:0000313" key="7">
    <source>
        <dbReference type="Proteomes" id="UP000326202"/>
    </source>
</evidence>
<dbReference type="InterPro" id="IPR036388">
    <property type="entry name" value="WH-like_DNA-bd_sf"/>
</dbReference>
<dbReference type="GO" id="GO:0043565">
    <property type="term" value="F:sequence-specific DNA binding"/>
    <property type="evidence" value="ECO:0007669"/>
    <property type="project" value="TreeGrafter"/>
</dbReference>
<dbReference type="PROSITE" id="PS50931">
    <property type="entry name" value="HTH_LYSR"/>
    <property type="match status" value="1"/>
</dbReference>
<evidence type="ECO:0000256" key="3">
    <source>
        <dbReference type="ARBA" id="ARBA00023125"/>
    </source>
</evidence>
<dbReference type="GO" id="GO:0003700">
    <property type="term" value="F:DNA-binding transcription factor activity"/>
    <property type="evidence" value="ECO:0007669"/>
    <property type="project" value="InterPro"/>
</dbReference>
<dbReference type="Proteomes" id="UP000326202">
    <property type="component" value="Chromosome"/>
</dbReference>
<organism evidence="6 7">
    <name type="scientific">Hypericibacter terrae</name>
    <dbReference type="NCBI Taxonomy" id="2602015"/>
    <lineage>
        <taxon>Bacteria</taxon>
        <taxon>Pseudomonadati</taxon>
        <taxon>Pseudomonadota</taxon>
        <taxon>Alphaproteobacteria</taxon>
        <taxon>Rhodospirillales</taxon>
        <taxon>Dongiaceae</taxon>
        <taxon>Hypericibacter</taxon>
    </lineage>
</organism>
<proteinExistence type="inferred from homology"/>
<keyword evidence="3" id="KW-0238">DNA-binding</keyword>
<protein>
    <submittedName>
        <fullName evidence="6">Transcriptional regulator</fullName>
    </submittedName>
</protein>
<comment type="similarity">
    <text evidence="1">Belongs to the LysR transcriptional regulatory family.</text>
</comment>
<evidence type="ECO:0000256" key="1">
    <source>
        <dbReference type="ARBA" id="ARBA00009437"/>
    </source>
</evidence>
<dbReference type="EMBL" id="CP042906">
    <property type="protein sequence ID" value="QEX15621.1"/>
    <property type="molecule type" value="Genomic_DNA"/>
</dbReference>
<gene>
    <name evidence="6" type="ORF">FRZ44_09080</name>
</gene>
<dbReference type="InterPro" id="IPR058163">
    <property type="entry name" value="LysR-type_TF_proteobact-type"/>
</dbReference>
<keyword evidence="7" id="KW-1185">Reference proteome</keyword>
<accession>A0A5J6MEP1</accession>
<dbReference type="InterPro" id="IPR000847">
    <property type="entry name" value="LysR_HTH_N"/>
</dbReference>
<dbReference type="RefSeq" id="WP_151176055.1">
    <property type="nucleotide sequence ID" value="NZ_CP042906.1"/>
</dbReference>
<dbReference type="Gene3D" id="1.10.10.10">
    <property type="entry name" value="Winged helix-like DNA-binding domain superfamily/Winged helix DNA-binding domain"/>
    <property type="match status" value="1"/>
</dbReference>
<dbReference type="CDD" id="cd08432">
    <property type="entry name" value="PBP2_GcdR_TrpI_HvrB_AmpR_like"/>
    <property type="match status" value="1"/>
</dbReference>
<dbReference type="SUPFAM" id="SSF46785">
    <property type="entry name" value="Winged helix' DNA-binding domain"/>
    <property type="match status" value="1"/>
</dbReference>
<evidence type="ECO:0000256" key="4">
    <source>
        <dbReference type="ARBA" id="ARBA00023163"/>
    </source>
</evidence>
<evidence type="ECO:0000313" key="6">
    <source>
        <dbReference type="EMBL" id="QEX15621.1"/>
    </source>
</evidence>
<dbReference type="Pfam" id="PF00126">
    <property type="entry name" value="HTH_1"/>
    <property type="match status" value="1"/>
</dbReference>
<dbReference type="PANTHER" id="PTHR30537">
    <property type="entry name" value="HTH-TYPE TRANSCRIPTIONAL REGULATOR"/>
    <property type="match status" value="1"/>
</dbReference>
<dbReference type="PRINTS" id="PR00039">
    <property type="entry name" value="HTHLYSR"/>
</dbReference>
<dbReference type="GO" id="GO:0006351">
    <property type="term" value="P:DNA-templated transcription"/>
    <property type="evidence" value="ECO:0007669"/>
    <property type="project" value="TreeGrafter"/>
</dbReference>
<keyword evidence="2" id="KW-0805">Transcription regulation</keyword>
<dbReference type="SUPFAM" id="SSF53850">
    <property type="entry name" value="Periplasmic binding protein-like II"/>
    <property type="match status" value="1"/>
</dbReference>
<dbReference type="OrthoDB" id="9785974at2"/>
<dbReference type="InterPro" id="IPR005119">
    <property type="entry name" value="LysR_subst-bd"/>
</dbReference>
<evidence type="ECO:0000256" key="2">
    <source>
        <dbReference type="ARBA" id="ARBA00023015"/>
    </source>
</evidence>
<sequence>MIPERQHLPLHALRAFEAAARYRNFVRAAEELGVTHGAVSHQIKSLELQLGRPLFDRARRPMALTPAGLQLLGVVSSSFDRLSKAASAVRRGELEGDITLACVPGLAANWLPAVLSEFLATHANVTIRIVTEYWRHPTMAEQSDLAIAYGSGEHPGKRVVLLGHSQFFPVARPGLIKGARASIRAGDLLRHTLLHEYSDETWSRWFAAAGLPDVDTARGLFFDGAHLTLQAAREGCGIAMGDMPTVAQDLANGRLVRLLALSVPAAFPYYLISAPERDASPAVAALERWILERFAALAARK</sequence>
<evidence type="ECO:0000259" key="5">
    <source>
        <dbReference type="PROSITE" id="PS50931"/>
    </source>
</evidence>